<feature type="non-terminal residue" evidence="2">
    <location>
        <position position="1"/>
    </location>
</feature>
<dbReference type="EMBL" id="UINC01018882">
    <property type="protein sequence ID" value="SVA79635.1"/>
    <property type="molecule type" value="Genomic_DNA"/>
</dbReference>
<sequence length="687" mass="77141">LRYKIYIVLLVGILSFAWGEEGDETVYPIDPDATPRPVAYASPTTGKIIIDGLLDEIEWESAEIIDGFIQAKLQEGYPATEPTVVRLLYDDNHLYVGAVCYDSEPHKLVVESLVQDFETHNSDVFALTLDTFFDRSNAFMFLFNPMGAIKDGQVFNDSRNPNLAWEGIIDVKTFHHEEGWNIELAIPFSTLRFDPTLKEQKWGLNFLRRVRRKNEDSYWAPLPRRGRIHKMSKAGTLLGIESIESGRNLTIKPFASVGSSEGSSSVSNDGGADIKWGVTPSLTLDLTANTDFSQVEADRLQINLDRFPLFFPEKRDFFIENAGAFTFGDVTERNYRMGSSLREFTLFHSRRIGLEGGLPVPIIGGGRLTGRLKDYELGVLAIRTDDMTDNPAEDFNVFRLRRTMEGNSDIGAMVIQRQTPSLNDTYERSYGLDANLRFFKNLVVNSYLAGTAEPGVTEDNFAGRISAGWRDGLWDVSAFYKEVGDQFNPEVGFIKRKGIRHGYATLGAHPPVETKWFYKLNPYSEIHYVTDLNSMMVTRTGSAALDFHLRDGGTLGVKAVSRFEKVDTPFSIGEDVTVDAGSYSFGEVIGFFRSNASLPFFTYVRFYSGTYFAGKKRTVSLNLAGRIGYRLTAQVSSSFNDIAYDNKNISANVYGIRVNYSHTTTIHSSAYVQYNSVSDEMVSNLRF</sequence>
<dbReference type="SUPFAM" id="SSF49344">
    <property type="entry name" value="CBD9-like"/>
    <property type="match status" value="1"/>
</dbReference>
<gene>
    <name evidence="2" type="ORF">METZ01_LOCUS132489</name>
</gene>
<name>A0A381YRJ3_9ZZZZ</name>
<accession>A0A381YRJ3</accession>
<dbReference type="Pfam" id="PF19313">
    <property type="entry name" value="DUF5916"/>
    <property type="match status" value="1"/>
</dbReference>
<dbReference type="CDD" id="cd09618">
    <property type="entry name" value="CBM9_like_2"/>
    <property type="match status" value="1"/>
</dbReference>
<reference evidence="2" key="1">
    <citation type="submission" date="2018-05" db="EMBL/GenBank/DDBJ databases">
        <authorList>
            <person name="Lanie J.A."/>
            <person name="Ng W.-L."/>
            <person name="Kazmierczak K.M."/>
            <person name="Andrzejewski T.M."/>
            <person name="Davidsen T.M."/>
            <person name="Wayne K.J."/>
            <person name="Tettelin H."/>
            <person name="Glass J.I."/>
            <person name="Rusch D."/>
            <person name="Podicherti R."/>
            <person name="Tsui H.-C.T."/>
            <person name="Winkler M.E."/>
        </authorList>
    </citation>
    <scope>NUCLEOTIDE SEQUENCE</scope>
</reference>
<evidence type="ECO:0000313" key="2">
    <source>
        <dbReference type="EMBL" id="SVA79635.1"/>
    </source>
</evidence>
<protein>
    <recommendedName>
        <fullName evidence="1">DUF5916 domain-containing protein</fullName>
    </recommendedName>
</protein>
<dbReference type="InterPro" id="IPR045670">
    <property type="entry name" value="DUF5916"/>
</dbReference>
<feature type="domain" description="DUF5916" evidence="1">
    <location>
        <begin position="249"/>
        <end position="330"/>
    </location>
</feature>
<proteinExistence type="predicted"/>
<dbReference type="AlphaFoldDB" id="A0A381YRJ3"/>
<organism evidence="2">
    <name type="scientific">marine metagenome</name>
    <dbReference type="NCBI Taxonomy" id="408172"/>
    <lineage>
        <taxon>unclassified sequences</taxon>
        <taxon>metagenomes</taxon>
        <taxon>ecological metagenomes</taxon>
    </lineage>
</organism>
<feature type="non-terminal residue" evidence="2">
    <location>
        <position position="687"/>
    </location>
</feature>
<evidence type="ECO:0000259" key="1">
    <source>
        <dbReference type="Pfam" id="PF19313"/>
    </source>
</evidence>
<dbReference type="Gene3D" id="2.60.40.1190">
    <property type="match status" value="1"/>
</dbReference>